<dbReference type="Proteomes" id="UP000823201">
    <property type="component" value="Unassembled WGS sequence"/>
</dbReference>
<dbReference type="InterPro" id="IPR058635">
    <property type="entry name" value="BSH_YhbJ"/>
</dbReference>
<comment type="similarity">
    <text evidence="2">Belongs to the membrane fusion protein (MFP) (TC 8.A.1) family.</text>
</comment>
<comment type="caution">
    <text evidence="9">The sequence shown here is derived from an EMBL/GenBank/DDBJ whole genome shotgun (WGS) entry which is preliminary data.</text>
</comment>
<sequence>MSNFTRLLIINIIVIIVLICGGAVGYYYYDQAANYVRTDNAAVSGQAISIVAPTSGKLISWSGNTGKTFDQNQVIGKISGMGAVGKPVQTEVKMPEKATIAENSAVKNTFIAAGTQLAEAFDLKALYITANVDETSIDQVKVGQKVDVSIDAFKGTKFTGKVTQIGTATAGTFSLIANSNSNGNYTKVTQVVPVKIELDGFKGEKLLPGMNATVKIHI</sequence>
<dbReference type="InterPro" id="IPR050739">
    <property type="entry name" value="MFP"/>
</dbReference>
<evidence type="ECO:0000256" key="4">
    <source>
        <dbReference type="ARBA" id="ARBA00022989"/>
    </source>
</evidence>
<feature type="transmembrane region" description="Helical" evidence="6">
    <location>
        <begin position="7"/>
        <end position="29"/>
    </location>
</feature>
<evidence type="ECO:0000256" key="5">
    <source>
        <dbReference type="ARBA" id="ARBA00023136"/>
    </source>
</evidence>
<keyword evidence="3 6" id="KW-0812">Transmembrane</keyword>
<dbReference type="Pfam" id="PF25997">
    <property type="entry name" value="BSH_YhbJ"/>
    <property type="match status" value="1"/>
</dbReference>
<dbReference type="Pfam" id="PF25990">
    <property type="entry name" value="Beta-barrel_YknX"/>
    <property type="match status" value="1"/>
</dbReference>
<evidence type="ECO:0000313" key="9">
    <source>
        <dbReference type="EMBL" id="MBM7656722.1"/>
    </source>
</evidence>
<dbReference type="PANTHER" id="PTHR30386:SF26">
    <property type="entry name" value="TRANSPORT PROTEIN COMB"/>
    <property type="match status" value="1"/>
</dbReference>
<keyword evidence="5 6" id="KW-0472">Membrane</keyword>
<name>A0ABS2Q4L2_9BACL</name>
<accession>A0ABS2Q4L2</accession>
<evidence type="ECO:0000256" key="1">
    <source>
        <dbReference type="ARBA" id="ARBA00004167"/>
    </source>
</evidence>
<evidence type="ECO:0000256" key="6">
    <source>
        <dbReference type="SAM" id="Phobius"/>
    </source>
</evidence>
<dbReference type="EMBL" id="JAFBEV010000001">
    <property type="protein sequence ID" value="MBM7656722.1"/>
    <property type="molecule type" value="Genomic_DNA"/>
</dbReference>
<gene>
    <name evidence="9" type="ORF">JOC27_000158</name>
</gene>
<organism evidence="9 10">
    <name type="scientific">Sporolactobacillus spathodeae</name>
    <dbReference type="NCBI Taxonomy" id="1465502"/>
    <lineage>
        <taxon>Bacteria</taxon>
        <taxon>Bacillati</taxon>
        <taxon>Bacillota</taxon>
        <taxon>Bacilli</taxon>
        <taxon>Bacillales</taxon>
        <taxon>Sporolactobacillaceae</taxon>
        <taxon>Sporolactobacillus</taxon>
    </lineage>
</organism>
<feature type="domain" description="YknX-like beta-barrel" evidence="7">
    <location>
        <begin position="127"/>
        <end position="216"/>
    </location>
</feature>
<evidence type="ECO:0000313" key="10">
    <source>
        <dbReference type="Proteomes" id="UP000823201"/>
    </source>
</evidence>
<evidence type="ECO:0000256" key="2">
    <source>
        <dbReference type="ARBA" id="ARBA00009477"/>
    </source>
</evidence>
<dbReference type="PRINTS" id="PR01490">
    <property type="entry name" value="RTXTOXIND"/>
</dbReference>
<keyword evidence="10" id="KW-1185">Reference proteome</keyword>
<reference evidence="9 10" key="1">
    <citation type="submission" date="2021-01" db="EMBL/GenBank/DDBJ databases">
        <title>Genomic Encyclopedia of Type Strains, Phase IV (KMG-IV): sequencing the most valuable type-strain genomes for metagenomic binning, comparative biology and taxonomic classification.</title>
        <authorList>
            <person name="Goeker M."/>
        </authorList>
    </citation>
    <scope>NUCLEOTIDE SEQUENCE [LARGE SCALE GENOMIC DNA]</scope>
    <source>
        <strain evidence="9 10">DSM 100968</strain>
    </source>
</reference>
<comment type="subcellular location">
    <subcellularLocation>
        <location evidence="1">Membrane</location>
        <topology evidence="1">Single-pass membrane protein</topology>
    </subcellularLocation>
</comment>
<dbReference type="PANTHER" id="PTHR30386">
    <property type="entry name" value="MEMBRANE FUSION SUBUNIT OF EMRAB-TOLC MULTIDRUG EFFLUX PUMP"/>
    <property type="match status" value="1"/>
</dbReference>
<evidence type="ECO:0000259" key="7">
    <source>
        <dbReference type="Pfam" id="PF25990"/>
    </source>
</evidence>
<protein>
    <submittedName>
        <fullName evidence="9">Multidrug resistance efflux pump</fullName>
    </submittedName>
</protein>
<feature type="domain" description="YhbJ barrel-sandwich hybrid" evidence="8">
    <location>
        <begin position="48"/>
        <end position="122"/>
    </location>
</feature>
<dbReference type="RefSeq" id="WP_205005076.1">
    <property type="nucleotide sequence ID" value="NZ_CBCRXA010000001.1"/>
</dbReference>
<evidence type="ECO:0000259" key="8">
    <source>
        <dbReference type="Pfam" id="PF25997"/>
    </source>
</evidence>
<proteinExistence type="inferred from homology"/>
<evidence type="ECO:0000256" key="3">
    <source>
        <dbReference type="ARBA" id="ARBA00022692"/>
    </source>
</evidence>
<keyword evidence="4 6" id="KW-1133">Transmembrane helix</keyword>
<dbReference type="Gene3D" id="2.40.30.170">
    <property type="match status" value="1"/>
</dbReference>
<dbReference type="InterPro" id="IPR058636">
    <property type="entry name" value="Beta-barrel_YknX"/>
</dbReference>